<feature type="compositionally biased region" description="Basic and acidic residues" evidence="5">
    <location>
        <begin position="370"/>
        <end position="380"/>
    </location>
</feature>
<organism evidence="8 9">
    <name type="scientific">Electrophorus voltai</name>
    <dbReference type="NCBI Taxonomy" id="2609070"/>
    <lineage>
        <taxon>Eukaryota</taxon>
        <taxon>Metazoa</taxon>
        <taxon>Chordata</taxon>
        <taxon>Craniata</taxon>
        <taxon>Vertebrata</taxon>
        <taxon>Euteleostomi</taxon>
        <taxon>Actinopterygii</taxon>
        <taxon>Neopterygii</taxon>
        <taxon>Teleostei</taxon>
        <taxon>Ostariophysi</taxon>
        <taxon>Gymnotiformes</taxon>
        <taxon>Gymnotoidei</taxon>
        <taxon>Gymnotidae</taxon>
        <taxon>Electrophorus</taxon>
    </lineage>
</organism>
<feature type="compositionally biased region" description="Low complexity" evidence="5">
    <location>
        <begin position="1454"/>
        <end position="1496"/>
    </location>
</feature>
<dbReference type="Pfam" id="PF17820">
    <property type="entry name" value="PDZ_6"/>
    <property type="match status" value="1"/>
</dbReference>
<proteinExistence type="inferred from homology"/>
<dbReference type="GO" id="GO:0030018">
    <property type="term" value="C:Z disc"/>
    <property type="evidence" value="ECO:0007669"/>
    <property type="project" value="TreeGrafter"/>
</dbReference>
<evidence type="ECO:0000259" key="7">
    <source>
        <dbReference type="Pfam" id="PF17820"/>
    </source>
</evidence>
<dbReference type="InterPro" id="IPR051976">
    <property type="entry name" value="Synaptopodin_domain"/>
</dbReference>
<accession>A0AAD8ZCT4</accession>
<dbReference type="GO" id="GO:0003779">
    <property type="term" value="F:actin binding"/>
    <property type="evidence" value="ECO:0007669"/>
    <property type="project" value="TreeGrafter"/>
</dbReference>
<feature type="region of interest" description="Disordered" evidence="5">
    <location>
        <begin position="759"/>
        <end position="936"/>
    </location>
</feature>
<feature type="compositionally biased region" description="Low complexity" evidence="5">
    <location>
        <begin position="875"/>
        <end position="884"/>
    </location>
</feature>
<feature type="compositionally biased region" description="Low complexity" evidence="5">
    <location>
        <begin position="983"/>
        <end position="1002"/>
    </location>
</feature>
<dbReference type="Gene3D" id="2.30.42.10">
    <property type="match status" value="1"/>
</dbReference>
<dbReference type="SUPFAM" id="SSF50156">
    <property type="entry name" value="PDZ domain-like"/>
    <property type="match status" value="1"/>
</dbReference>
<feature type="compositionally biased region" description="Polar residues" evidence="5">
    <location>
        <begin position="789"/>
        <end position="803"/>
    </location>
</feature>
<feature type="region of interest" description="Disordered" evidence="5">
    <location>
        <begin position="1536"/>
        <end position="1572"/>
    </location>
</feature>
<feature type="domain" description="PDZ" evidence="7">
    <location>
        <begin position="77"/>
        <end position="127"/>
    </location>
</feature>
<feature type="compositionally biased region" description="Polar residues" evidence="5">
    <location>
        <begin position="897"/>
        <end position="913"/>
    </location>
</feature>
<feature type="region of interest" description="Disordered" evidence="5">
    <location>
        <begin position="296"/>
        <end position="380"/>
    </location>
</feature>
<evidence type="ECO:0000256" key="1">
    <source>
        <dbReference type="ARBA" id="ARBA00004496"/>
    </source>
</evidence>
<feature type="compositionally biased region" description="Low complexity" evidence="5">
    <location>
        <begin position="634"/>
        <end position="645"/>
    </location>
</feature>
<dbReference type="GO" id="GO:0005634">
    <property type="term" value="C:nucleus"/>
    <property type="evidence" value="ECO:0007669"/>
    <property type="project" value="TreeGrafter"/>
</dbReference>
<feature type="region of interest" description="Disordered" evidence="5">
    <location>
        <begin position="1406"/>
        <end position="1507"/>
    </location>
</feature>
<dbReference type="PANTHER" id="PTHR24217:SF9">
    <property type="entry name" value="SYNAPTOPODIN-2"/>
    <property type="match status" value="1"/>
</dbReference>
<feature type="compositionally biased region" description="Low complexity" evidence="5">
    <location>
        <begin position="574"/>
        <end position="590"/>
    </location>
</feature>
<evidence type="ECO:0000313" key="8">
    <source>
        <dbReference type="EMBL" id="KAK1797022.1"/>
    </source>
</evidence>
<feature type="region of interest" description="Disordered" evidence="5">
    <location>
        <begin position="605"/>
        <end position="647"/>
    </location>
</feature>
<evidence type="ECO:0000256" key="3">
    <source>
        <dbReference type="ARBA" id="ARBA00022553"/>
    </source>
</evidence>
<protein>
    <recommendedName>
        <fullName evidence="7">PDZ domain-containing protein</fullName>
    </recommendedName>
</protein>
<keyword evidence="2" id="KW-0963">Cytoplasm</keyword>
<evidence type="ECO:0000313" key="9">
    <source>
        <dbReference type="Proteomes" id="UP001239994"/>
    </source>
</evidence>
<feature type="compositionally biased region" description="Polar residues" evidence="5">
    <location>
        <begin position="1123"/>
        <end position="1144"/>
    </location>
</feature>
<keyword evidence="3" id="KW-0597">Phosphoprotein</keyword>
<feature type="compositionally biased region" description="Low complexity" evidence="5">
    <location>
        <begin position="1039"/>
        <end position="1061"/>
    </location>
</feature>
<feature type="compositionally biased region" description="Basic residues" evidence="5">
    <location>
        <begin position="359"/>
        <end position="369"/>
    </location>
</feature>
<comment type="subcellular location">
    <subcellularLocation>
        <location evidence="1">Cytoplasm</location>
    </subcellularLocation>
</comment>
<dbReference type="PANTHER" id="PTHR24217">
    <property type="entry name" value="PUTATIVE-RELATED"/>
    <property type="match status" value="1"/>
</dbReference>
<feature type="compositionally biased region" description="Low complexity" evidence="5">
    <location>
        <begin position="1145"/>
        <end position="1158"/>
    </location>
</feature>
<dbReference type="EMBL" id="JAROKS010000014">
    <property type="protein sequence ID" value="KAK1797022.1"/>
    <property type="molecule type" value="Genomic_DNA"/>
</dbReference>
<comment type="caution">
    <text evidence="8">The sequence shown here is derived from an EMBL/GenBank/DDBJ whole genome shotgun (WGS) entry which is preliminary data.</text>
</comment>
<evidence type="ECO:0000256" key="6">
    <source>
        <dbReference type="SAM" id="SignalP"/>
    </source>
</evidence>
<feature type="compositionally biased region" description="Polar residues" evidence="5">
    <location>
        <begin position="841"/>
        <end position="874"/>
    </location>
</feature>
<evidence type="ECO:0000256" key="4">
    <source>
        <dbReference type="ARBA" id="ARBA00038161"/>
    </source>
</evidence>
<dbReference type="Proteomes" id="UP001239994">
    <property type="component" value="Unassembled WGS sequence"/>
</dbReference>
<reference evidence="8" key="1">
    <citation type="submission" date="2023-03" db="EMBL/GenBank/DDBJ databases">
        <title>Electrophorus voltai genome.</title>
        <authorList>
            <person name="Bian C."/>
        </authorList>
    </citation>
    <scope>NUCLEOTIDE SEQUENCE</scope>
    <source>
        <strain evidence="8">CB-2022</strain>
        <tissue evidence="8">Muscle</tissue>
    </source>
</reference>
<feature type="region of interest" description="Disordered" evidence="5">
    <location>
        <begin position="564"/>
        <end position="590"/>
    </location>
</feature>
<feature type="chain" id="PRO_5041919959" description="PDZ domain-containing protein" evidence="6">
    <location>
        <begin position="31"/>
        <end position="1572"/>
    </location>
</feature>
<feature type="compositionally biased region" description="Low complexity" evidence="5">
    <location>
        <begin position="1098"/>
        <end position="1116"/>
    </location>
</feature>
<keyword evidence="9" id="KW-1185">Reference proteome</keyword>
<comment type="similarity">
    <text evidence="4">Belongs to the synaptopodin family.</text>
</comment>
<feature type="compositionally biased region" description="Polar residues" evidence="5">
    <location>
        <begin position="948"/>
        <end position="964"/>
    </location>
</feature>
<name>A0AAD8ZCT4_9TELE</name>
<feature type="compositionally biased region" description="Polar residues" evidence="5">
    <location>
        <begin position="921"/>
        <end position="933"/>
    </location>
</feature>
<dbReference type="InterPro" id="IPR041489">
    <property type="entry name" value="PDZ_6"/>
</dbReference>
<feature type="compositionally biased region" description="Polar residues" evidence="5">
    <location>
        <begin position="1408"/>
        <end position="1420"/>
    </location>
</feature>
<feature type="compositionally biased region" description="Low complexity" evidence="5">
    <location>
        <begin position="1075"/>
        <end position="1090"/>
    </location>
</feature>
<feature type="compositionally biased region" description="Low complexity" evidence="5">
    <location>
        <begin position="605"/>
        <end position="625"/>
    </location>
</feature>
<feature type="compositionally biased region" description="Polar residues" evidence="5">
    <location>
        <begin position="1007"/>
        <end position="1019"/>
    </location>
</feature>
<gene>
    <name evidence="8" type="ORF">P4O66_008421</name>
</gene>
<feature type="region of interest" description="Disordered" evidence="5">
    <location>
        <begin position="1270"/>
        <end position="1349"/>
    </location>
</feature>
<dbReference type="GO" id="GO:0015629">
    <property type="term" value="C:actin cytoskeleton"/>
    <property type="evidence" value="ECO:0007669"/>
    <property type="project" value="TreeGrafter"/>
</dbReference>
<feature type="region of interest" description="Disordered" evidence="5">
    <location>
        <begin position="948"/>
        <end position="1236"/>
    </location>
</feature>
<feature type="signal peptide" evidence="6">
    <location>
        <begin position="1"/>
        <end position="30"/>
    </location>
</feature>
<evidence type="ECO:0000256" key="5">
    <source>
        <dbReference type="SAM" id="MobiDB-lite"/>
    </source>
</evidence>
<evidence type="ECO:0000256" key="2">
    <source>
        <dbReference type="ARBA" id="ARBA00022490"/>
    </source>
</evidence>
<sequence length="1572" mass="173999">MPRQAHGTGLCVRASVSLLLLLRMRTVMRPATRQQRCRNAHQCSVRSSNDTIPVQCRTESDLISGLICDMYRVKVKVETNSHASLAGLCENDELLSVNGEPCSTLNLSEAIALIEDSTDCLQLLVKRCCSHPQESYQSVSPTLQIPSPYQDSREIYISESQDEAYYGETDSEAECPGGAPMVRTQFCITAPKDKVGPDSVEGGDPKLAITPGSMVELQLSLSKTTLEDTHCASLGCARGVEGVFHHKTNNENDNSGAPSDPGCSFFIPRHDRKPLAQRGVLVSSPCALQGQVEVVVQSSGRGSGTERVGACGAEEGTSERLDSSEGEGGQTEEAHVTTVSFGIASEEGDSESEREQSKPNKHRARHARLRRSESLSEKQVKEAKSKCKRIALLLTAAAPNPNNKGLLMFKKHRQRAKQYTIVSYGTGDNEPEFEDEEAEEDNRETHAVEVTVLATSEAELDEDFFTNPPGHKSIVTFDWDTGLLEIERKINSKEDMNTLPETKGKGALMFAQRRQRMDEIAAEHEEMRRKGIPVEGVQEVENHYQQVEPQSYIQAAESQNYMDVNAPHPHQHQHYQQYQEQYYQHQQQQQYEEYHQHMQYQQQQEYQQQQYRQHQPYQEQQQVQQSSHHLNGMSSHQTTVTQSSVMNRSAKPFSVENRAAAPFTPSANQEQSSYSVGQGEQIASRDERISVPAIKTGVLQDKRRNKAKPMFTFKEPPKVSPNPELLNLLNRGDRKAGFESGPEEDYLSLGAEACNFLQSPKSKHKIPPPVAPKPHINPASPPWSPQPEIASQQFPQHAENNVPATAGVPGPEADPAPNIESSAIPEQEPSPTPAPERQEALTKSPSQQQQETINAWGTSEPQIQPDQQPETWHVNQSQQQMNNPIQPPQAHAKPDPSVSSWGPSPTQAQQQPPMSAWGLSEVQSQPHAQSQMQPVWVKQPQVISDVQPSTIIQTKSQSQPLWVTQSPPQALNPPQPQPQINSWATAQTQSPPQPPWTQSQMPTQPPVSTWSQDLNQTQGEVPWSHQQQQSQQLPSWTGPQQSPQNPWAQPQSQPQPLALNQHQAPTKPPVSAWTQPQSPVQAQPPWVQQAHPPPQSPPQMQQPQGPWPPQSQWAQQPHEHPQQMMNSWVPEQNQMQPPWTQPQLPAQTQPSWSQQPQRQDPPPSQTQTLLSAWTPRPQQGPVSIISPAETQKMPQPVKPWSPPKNTHPTPPQRMHSYTVGTKLPSPSPMSNTASLSGMGSAFEMPALRGKGAELFAKRQSRMEKYVVDSASVQANKARPSSPSPSLPTSWKYSTTCRAPPPLTYNPIQSPSYPPGAIKQPPSSSPSLKNKNKGKEKDKPAPKPLHVLDVMKHQPYQLNASLFTYGPAAEKLAAEKEAAEKFAAQKAAEAQAQAQAQAQTHIQAGGPANLNQHLSYDQSPASYGFIPQHPQPPQLHYGMSGPSTAMHDDPYHHTPPNNYQPCPNPYQQAPYQQIYSPQQVYQQSPSSPYQQASRSPYQQPPPYEAGPSAPYSAVLTPCYQPASSSYVVHTFPVAARADSTSGSSILTAPKPKFSANKSAAQVWKPSAPERIEK</sequence>
<keyword evidence="6" id="KW-0732">Signal</keyword>
<dbReference type="InterPro" id="IPR036034">
    <property type="entry name" value="PDZ_sf"/>
</dbReference>
<dbReference type="GO" id="GO:0032233">
    <property type="term" value="P:positive regulation of actin filament bundle assembly"/>
    <property type="evidence" value="ECO:0007669"/>
    <property type="project" value="TreeGrafter"/>
</dbReference>